<evidence type="ECO:0000256" key="5">
    <source>
        <dbReference type="SAM" id="MobiDB-lite"/>
    </source>
</evidence>
<dbReference type="GO" id="GO:0005829">
    <property type="term" value="C:cytosol"/>
    <property type="evidence" value="ECO:0007669"/>
    <property type="project" value="TreeGrafter"/>
</dbReference>
<keyword evidence="4" id="KW-1005">Bacterial flagellum biogenesis</keyword>
<dbReference type="HAMAP" id="MF_00167">
    <property type="entry name" value="CsrA"/>
    <property type="match status" value="1"/>
</dbReference>
<dbReference type="GO" id="GO:0048027">
    <property type="term" value="F:mRNA 5'-UTR binding"/>
    <property type="evidence" value="ECO:0007669"/>
    <property type="project" value="UniProtKB-UniRule"/>
</dbReference>
<evidence type="ECO:0000313" key="7">
    <source>
        <dbReference type="Proteomes" id="UP000005258"/>
    </source>
</evidence>
<keyword evidence="1 4" id="KW-0963">Cytoplasm</keyword>
<dbReference type="KEGG" id="tmo:TMO_1120"/>
<evidence type="ECO:0000256" key="4">
    <source>
        <dbReference type="HAMAP-Rule" id="MF_00167"/>
    </source>
</evidence>
<dbReference type="Proteomes" id="UP000005258">
    <property type="component" value="Chromosome"/>
</dbReference>
<dbReference type="PANTHER" id="PTHR34984:SF1">
    <property type="entry name" value="CARBON STORAGE REGULATOR"/>
    <property type="match status" value="1"/>
</dbReference>
<dbReference type="SUPFAM" id="SSF117130">
    <property type="entry name" value="CsrA-like"/>
    <property type="match status" value="1"/>
</dbReference>
<accession>I3TJM1</accession>
<dbReference type="GO" id="GO:0044781">
    <property type="term" value="P:bacterial-type flagellum organization"/>
    <property type="evidence" value="ECO:0007669"/>
    <property type="project" value="UniProtKB-KW"/>
</dbReference>
<dbReference type="STRING" id="1110502.TMO_1120"/>
<dbReference type="RefSeq" id="WP_014744638.1">
    <property type="nucleotide sequence ID" value="NC_017956.1"/>
</dbReference>
<reference evidence="6 7" key="1">
    <citation type="journal article" date="2012" name="J. Am. Chem. Soc.">
        <title>Bacterial biosynthesis and maturation of the didemnin anti-cancer agents.</title>
        <authorList>
            <person name="Xu Y."/>
            <person name="Kersten R.D."/>
            <person name="Nam S.J."/>
            <person name="Lu L."/>
            <person name="Al-Suwailem A.M."/>
            <person name="Zheng H."/>
            <person name="Fenical W."/>
            <person name="Dorrestein P.C."/>
            <person name="Moore B.S."/>
            <person name="Qian P.Y."/>
        </authorList>
    </citation>
    <scope>NUCLEOTIDE SEQUENCE [LARGE SCALE GENOMIC DNA]</scope>
    <source>
        <strain evidence="6 7">KA081020-065</strain>
    </source>
</reference>
<dbReference type="GO" id="GO:1902208">
    <property type="term" value="P:regulation of bacterial-type flagellum assembly"/>
    <property type="evidence" value="ECO:0007669"/>
    <property type="project" value="UniProtKB-UniRule"/>
</dbReference>
<dbReference type="InterPro" id="IPR036107">
    <property type="entry name" value="CsrA_sf"/>
</dbReference>
<gene>
    <name evidence="4 6" type="primary">csrA</name>
    <name evidence="6" type="ordered locus">TMO_1120</name>
</gene>
<dbReference type="PANTHER" id="PTHR34984">
    <property type="entry name" value="CARBON STORAGE REGULATOR"/>
    <property type="match status" value="1"/>
</dbReference>
<keyword evidence="3 4" id="KW-0694">RNA-binding</keyword>
<evidence type="ECO:0000256" key="1">
    <source>
        <dbReference type="ARBA" id="ARBA00022490"/>
    </source>
</evidence>
<comment type="similarity">
    <text evidence="4">Belongs to the CsrA/RsmA family.</text>
</comment>
<keyword evidence="4" id="KW-0678">Repressor</keyword>
<dbReference type="AlphaFoldDB" id="I3TJM1"/>
<proteinExistence type="inferred from homology"/>
<dbReference type="GO" id="GO:0045947">
    <property type="term" value="P:negative regulation of translational initiation"/>
    <property type="evidence" value="ECO:0007669"/>
    <property type="project" value="UniProtKB-UniRule"/>
</dbReference>
<dbReference type="Gene3D" id="2.60.40.4380">
    <property type="entry name" value="Translational regulator CsrA"/>
    <property type="match status" value="1"/>
</dbReference>
<comment type="subunit">
    <text evidence="4">Homodimer; the beta-strands of each monomer intercalate to form a hydrophobic core, while the alpha-helices form wings that extend away from the core.</text>
</comment>
<dbReference type="EMBL" id="CP003236">
    <property type="protein sequence ID" value="AFK52959.1"/>
    <property type="molecule type" value="Genomic_DNA"/>
</dbReference>
<keyword evidence="7" id="KW-1185">Reference proteome</keyword>
<dbReference type="GO" id="GO:0006109">
    <property type="term" value="P:regulation of carbohydrate metabolic process"/>
    <property type="evidence" value="ECO:0007669"/>
    <property type="project" value="InterPro"/>
</dbReference>
<comment type="subcellular location">
    <subcellularLocation>
        <location evidence="4">Cytoplasm</location>
    </subcellularLocation>
</comment>
<evidence type="ECO:0000256" key="3">
    <source>
        <dbReference type="ARBA" id="ARBA00022884"/>
    </source>
</evidence>
<protein>
    <recommendedName>
        <fullName evidence="4">Translational regulator CsrA</fullName>
    </recommendedName>
</protein>
<evidence type="ECO:0000313" key="6">
    <source>
        <dbReference type="EMBL" id="AFK52959.1"/>
    </source>
</evidence>
<dbReference type="eggNOG" id="COG1551">
    <property type="taxonomic scope" value="Bacteria"/>
</dbReference>
<sequence>MLYLTRKVGEAVVINDEIEVTVIEVRGKTVRLGLTFPADATVLRREVYDRVQAENRAALGLDEAGQTGAPEDVPAFVTRGPAPDEAG</sequence>
<dbReference type="HOGENOM" id="CLU_164837_1_2_5"/>
<dbReference type="InterPro" id="IPR003751">
    <property type="entry name" value="CsrA"/>
</dbReference>
<dbReference type="NCBIfam" id="TIGR00202">
    <property type="entry name" value="csrA"/>
    <property type="match status" value="1"/>
</dbReference>
<evidence type="ECO:0000256" key="2">
    <source>
        <dbReference type="ARBA" id="ARBA00022845"/>
    </source>
</evidence>
<feature type="region of interest" description="Disordered" evidence="5">
    <location>
        <begin position="61"/>
        <end position="87"/>
    </location>
</feature>
<comment type="function">
    <text evidence="4">A translational regulator that binds mRNA to regulate translation initiation and/or mRNA stability. Usually binds in the 5'-UTR at or near the Shine-Dalgarno sequence preventing ribosome-binding, thus repressing translation. Its main target seems to be the major flagellin gene, while its function is anatagonized by FliW.</text>
</comment>
<dbReference type="Pfam" id="PF02599">
    <property type="entry name" value="CsrA"/>
    <property type="match status" value="1"/>
</dbReference>
<keyword evidence="2 4" id="KW-0810">Translation regulation</keyword>
<organism evidence="6 7">
    <name type="scientific">Tistrella mobilis (strain KA081020-065)</name>
    <dbReference type="NCBI Taxonomy" id="1110502"/>
    <lineage>
        <taxon>Bacteria</taxon>
        <taxon>Pseudomonadati</taxon>
        <taxon>Pseudomonadota</taxon>
        <taxon>Alphaproteobacteria</taxon>
        <taxon>Geminicoccales</taxon>
        <taxon>Geminicoccaceae</taxon>
        <taxon>Tistrella</taxon>
    </lineage>
</organism>
<dbReference type="NCBIfam" id="NF002469">
    <property type="entry name" value="PRK01712.1"/>
    <property type="match status" value="1"/>
</dbReference>
<name>I3TJM1_TISMK</name>
<dbReference type="GO" id="GO:0006402">
    <property type="term" value="P:mRNA catabolic process"/>
    <property type="evidence" value="ECO:0007669"/>
    <property type="project" value="InterPro"/>
</dbReference>